<gene>
    <name evidence="1" type="ORF">GCM10022393_02160</name>
</gene>
<evidence type="ECO:0000313" key="1">
    <source>
        <dbReference type="EMBL" id="GAA4107135.1"/>
    </source>
</evidence>
<accession>A0ABP7X8C7</accession>
<dbReference type="EMBL" id="BAABCW010000001">
    <property type="protein sequence ID" value="GAA4107135.1"/>
    <property type="molecule type" value="Genomic_DNA"/>
</dbReference>
<keyword evidence="2" id="KW-1185">Reference proteome</keyword>
<name>A0ABP7X8C7_9FLAO</name>
<reference evidence="2" key="1">
    <citation type="journal article" date="2019" name="Int. J. Syst. Evol. Microbiol.">
        <title>The Global Catalogue of Microorganisms (GCM) 10K type strain sequencing project: providing services to taxonomists for standard genome sequencing and annotation.</title>
        <authorList>
            <consortium name="The Broad Institute Genomics Platform"/>
            <consortium name="The Broad Institute Genome Sequencing Center for Infectious Disease"/>
            <person name="Wu L."/>
            <person name="Ma J."/>
        </authorList>
    </citation>
    <scope>NUCLEOTIDE SEQUENCE [LARGE SCALE GENOMIC DNA]</scope>
    <source>
        <strain evidence="2">JCM 17106</strain>
    </source>
</reference>
<comment type="caution">
    <text evidence="1">The sequence shown here is derived from an EMBL/GenBank/DDBJ whole genome shotgun (WGS) entry which is preliminary data.</text>
</comment>
<dbReference type="Proteomes" id="UP001500459">
    <property type="component" value="Unassembled WGS sequence"/>
</dbReference>
<organism evidence="1 2">
    <name type="scientific">Aquimarina addita</name>
    <dbReference type="NCBI Taxonomy" id="870485"/>
    <lineage>
        <taxon>Bacteria</taxon>
        <taxon>Pseudomonadati</taxon>
        <taxon>Bacteroidota</taxon>
        <taxon>Flavobacteriia</taxon>
        <taxon>Flavobacteriales</taxon>
        <taxon>Flavobacteriaceae</taxon>
        <taxon>Aquimarina</taxon>
    </lineage>
</organism>
<protein>
    <submittedName>
        <fullName evidence="1">Uncharacterized protein</fullName>
    </submittedName>
</protein>
<evidence type="ECO:0000313" key="2">
    <source>
        <dbReference type="Proteomes" id="UP001500459"/>
    </source>
</evidence>
<sequence length="235" mass="27218">MKYLLSIILMPVLGLLLILSRDHNVPSADSSHIFIKKIKIEENITADLQVDKGWIPLIVDEQLEIPKIGPDDWSYPWYMIKHNDGHFENITEDTIIEKDTIRVIHHSKCYTYLTKKGKTIPISRIPFVTSEIKGDTLALTLFDESASNNEKLTLQLVNDFFKINYHTVYVFPYKDIQYEFKSASLKVNKMPPYKKGMLLKGVLATEFVETIIYNDNTPSDVRDKLIEGTFEYKLK</sequence>
<proteinExistence type="predicted"/>
<dbReference type="RefSeq" id="WP_344923980.1">
    <property type="nucleotide sequence ID" value="NZ_BAABCW010000001.1"/>
</dbReference>